<dbReference type="AlphaFoldDB" id="A0A8J5X961"/>
<dbReference type="Pfam" id="PF01553">
    <property type="entry name" value="Acyltransferase"/>
    <property type="match status" value="1"/>
</dbReference>
<reference evidence="3" key="1">
    <citation type="submission" date="2021-05" db="EMBL/GenBank/DDBJ databases">
        <title>The genome of the haptophyte Pavlova lutheri (Diacronema luteri, Pavlovales) - a model for lipid biosynthesis in eukaryotic algae.</title>
        <authorList>
            <person name="Hulatt C.J."/>
            <person name="Posewitz M.C."/>
        </authorList>
    </citation>
    <scope>NUCLEOTIDE SEQUENCE</scope>
    <source>
        <strain evidence="3">NIVA-4/92</strain>
    </source>
</reference>
<dbReference type="GO" id="GO:0016746">
    <property type="term" value="F:acyltransferase activity"/>
    <property type="evidence" value="ECO:0007669"/>
    <property type="project" value="InterPro"/>
</dbReference>
<keyword evidence="1" id="KW-0812">Transmembrane</keyword>
<dbReference type="InterPro" id="IPR002123">
    <property type="entry name" value="Plipid/glycerol_acylTrfase"/>
</dbReference>
<proteinExistence type="predicted"/>
<comment type="caution">
    <text evidence="3">The sequence shown here is derived from an EMBL/GenBank/DDBJ whole genome shotgun (WGS) entry which is preliminary data.</text>
</comment>
<dbReference type="Proteomes" id="UP000751190">
    <property type="component" value="Unassembled WGS sequence"/>
</dbReference>
<dbReference type="PANTHER" id="PTHR10983:SF16">
    <property type="entry name" value="LYSOCARDIOLIPIN ACYLTRANSFERASE 1"/>
    <property type="match status" value="1"/>
</dbReference>
<keyword evidence="4" id="KW-1185">Reference proteome</keyword>
<name>A0A8J5X961_DIALT</name>
<feature type="transmembrane region" description="Helical" evidence="1">
    <location>
        <begin position="20"/>
        <end position="42"/>
    </location>
</feature>
<keyword evidence="1" id="KW-1133">Transmembrane helix</keyword>
<dbReference type="OrthoDB" id="189226at2759"/>
<accession>A0A8J5X961</accession>
<gene>
    <name evidence="3" type="ORF">KFE25_000970</name>
</gene>
<dbReference type="GO" id="GO:0012505">
    <property type="term" value="C:endomembrane system"/>
    <property type="evidence" value="ECO:0007669"/>
    <property type="project" value="TreeGrafter"/>
</dbReference>
<sequence length="437" mass="49201">MEARRSDAFKPAGMLARLRAYVFITMMTFSAFVLFVCLVVLQPVRPLSLRLYRDLTTLMLRIAIPSFLLPATLAGLTVRVNDEHWKMMMESRAWAPLSIIMCNHASRIDWLLAEWCGNVCSPMRVSFLTEGTMQLMPVVGWVLKLREDIFLWRSFKTDKPAIDANIGSFKATRTNRAIFLAIEGAIVDQGEYDRQYMRECADFCRTLGYAPFEYVLTPRYKGIHSLAQHAGTELFSATTAFVRDGELLNKKLTDPRRVVPDLFTILSQPIDITCHFDRLEISAEQEQAKLQCMDNYKYRDGMISHFDQHGHFPGNLSYRPLPRDLPKRIGCFAFQLALAYVTLAHGLGRPLLLAKALAGAFCLLGGAHWLGETISGTSRESIPFETIFKSYFYAGRDEKLLAKQKGARKEAAGDGGLAETLAQTAKMLSLATKFPAN</sequence>
<dbReference type="EMBL" id="JAGTXO010000039">
    <property type="protein sequence ID" value="KAG8459614.1"/>
    <property type="molecule type" value="Genomic_DNA"/>
</dbReference>
<feature type="domain" description="Phospholipid/glycerol acyltransferase" evidence="2">
    <location>
        <begin position="98"/>
        <end position="224"/>
    </location>
</feature>
<dbReference type="SMART" id="SM00563">
    <property type="entry name" value="PlsC"/>
    <property type="match status" value="1"/>
</dbReference>
<evidence type="ECO:0000313" key="3">
    <source>
        <dbReference type="EMBL" id="KAG8459614.1"/>
    </source>
</evidence>
<feature type="transmembrane region" description="Helical" evidence="1">
    <location>
        <begin position="62"/>
        <end position="80"/>
    </location>
</feature>
<evidence type="ECO:0000313" key="4">
    <source>
        <dbReference type="Proteomes" id="UP000751190"/>
    </source>
</evidence>
<evidence type="ECO:0000256" key="1">
    <source>
        <dbReference type="SAM" id="Phobius"/>
    </source>
</evidence>
<keyword evidence="1" id="KW-0472">Membrane</keyword>
<dbReference type="PANTHER" id="PTHR10983">
    <property type="entry name" value="1-ACYLGLYCEROL-3-PHOSPHATE ACYLTRANSFERASE-RELATED"/>
    <property type="match status" value="1"/>
</dbReference>
<dbReference type="OMA" id="RIDWMVG"/>
<organism evidence="3 4">
    <name type="scientific">Diacronema lutheri</name>
    <name type="common">Unicellular marine alga</name>
    <name type="synonym">Monochrysis lutheri</name>
    <dbReference type="NCBI Taxonomy" id="2081491"/>
    <lineage>
        <taxon>Eukaryota</taxon>
        <taxon>Haptista</taxon>
        <taxon>Haptophyta</taxon>
        <taxon>Pavlovophyceae</taxon>
        <taxon>Pavlovales</taxon>
        <taxon>Pavlovaceae</taxon>
        <taxon>Diacronema</taxon>
    </lineage>
</organism>
<protein>
    <recommendedName>
        <fullName evidence="2">Phospholipid/glycerol acyltransferase domain-containing protein</fullName>
    </recommendedName>
</protein>
<evidence type="ECO:0000259" key="2">
    <source>
        <dbReference type="SMART" id="SM00563"/>
    </source>
</evidence>
<dbReference type="SUPFAM" id="SSF69593">
    <property type="entry name" value="Glycerol-3-phosphate (1)-acyltransferase"/>
    <property type="match status" value="1"/>
</dbReference>